<dbReference type="Pfam" id="PF02806">
    <property type="entry name" value="Alpha-amylase_C"/>
    <property type="match status" value="1"/>
</dbReference>
<evidence type="ECO:0000259" key="1">
    <source>
        <dbReference type="Pfam" id="PF02806"/>
    </source>
</evidence>
<dbReference type="InterPro" id="IPR006048">
    <property type="entry name" value="A-amylase/branching_C"/>
</dbReference>
<organism evidence="2">
    <name type="scientific">bioreactor metagenome</name>
    <dbReference type="NCBI Taxonomy" id="1076179"/>
    <lineage>
        <taxon>unclassified sequences</taxon>
        <taxon>metagenomes</taxon>
        <taxon>ecological metagenomes</taxon>
    </lineage>
</organism>
<dbReference type="Gene3D" id="2.60.40.1180">
    <property type="entry name" value="Golgi alpha-mannosidase II"/>
    <property type="match status" value="1"/>
</dbReference>
<dbReference type="SUPFAM" id="SSF51011">
    <property type="entry name" value="Glycosyl hydrolase domain"/>
    <property type="match status" value="1"/>
</dbReference>
<reference evidence="2" key="1">
    <citation type="submission" date="2019-08" db="EMBL/GenBank/DDBJ databases">
        <authorList>
            <person name="Kucharzyk K."/>
            <person name="Murdoch R.W."/>
            <person name="Higgins S."/>
            <person name="Loffler F."/>
        </authorList>
    </citation>
    <scope>NUCLEOTIDE SEQUENCE</scope>
</reference>
<dbReference type="GO" id="GO:0003844">
    <property type="term" value="F:1,4-alpha-glucan branching enzyme activity"/>
    <property type="evidence" value="ECO:0007669"/>
    <property type="project" value="UniProtKB-EC"/>
</dbReference>
<evidence type="ECO:0000313" key="2">
    <source>
        <dbReference type="EMBL" id="MPM67124.1"/>
    </source>
</evidence>
<dbReference type="GO" id="GO:0005975">
    <property type="term" value="P:carbohydrate metabolic process"/>
    <property type="evidence" value="ECO:0007669"/>
    <property type="project" value="InterPro"/>
</dbReference>
<name>A0A645BZH8_9ZZZZ</name>
<keyword evidence="2" id="KW-0808">Transferase</keyword>
<dbReference type="GO" id="GO:0043169">
    <property type="term" value="F:cation binding"/>
    <property type="evidence" value="ECO:0007669"/>
    <property type="project" value="InterPro"/>
</dbReference>
<dbReference type="FunFam" id="2.60.40.1180:FF:000002">
    <property type="entry name" value="1,4-alpha-glucan branching enzyme GlgB"/>
    <property type="match status" value="1"/>
</dbReference>
<feature type="domain" description="Alpha-amylase/branching enzyme C-terminal all beta" evidence="1">
    <location>
        <begin position="3"/>
        <end position="77"/>
    </location>
</feature>
<sequence length="89" mass="9795">MEAIFIGNFTPVARNGYRIGVPRDTVWREALNSDSSLYGGSNIGNMGEIKAEKISFHGRQYSIVATLPPLSCLVLLPEDADKQIKENRG</sequence>
<dbReference type="EMBL" id="VSSQ01021501">
    <property type="protein sequence ID" value="MPM67124.1"/>
    <property type="molecule type" value="Genomic_DNA"/>
</dbReference>
<proteinExistence type="predicted"/>
<accession>A0A645BZH8</accession>
<protein>
    <submittedName>
        <fullName evidence="2">1,4-alpha-glucan branching enzyme GlgB</fullName>
        <ecNumber evidence="2">2.4.1.18</ecNumber>
    </submittedName>
</protein>
<keyword evidence="2" id="KW-0328">Glycosyltransferase</keyword>
<gene>
    <name evidence="2" type="primary">glgB_27</name>
    <name evidence="2" type="ORF">SDC9_114041</name>
</gene>
<dbReference type="AlphaFoldDB" id="A0A645BZH8"/>
<dbReference type="InterPro" id="IPR013780">
    <property type="entry name" value="Glyco_hydro_b"/>
</dbReference>
<dbReference type="EC" id="2.4.1.18" evidence="2"/>
<comment type="caution">
    <text evidence="2">The sequence shown here is derived from an EMBL/GenBank/DDBJ whole genome shotgun (WGS) entry which is preliminary data.</text>
</comment>